<reference evidence="2 3" key="1">
    <citation type="journal article" date="2015" name="Nature">
        <title>rRNA introns, odd ribosomes, and small enigmatic genomes across a large radiation of phyla.</title>
        <authorList>
            <person name="Brown C.T."/>
            <person name="Hug L.A."/>
            <person name="Thomas B.C."/>
            <person name="Sharon I."/>
            <person name="Castelle C.J."/>
            <person name="Singh A."/>
            <person name="Wilkins M.J."/>
            <person name="Williams K.H."/>
            <person name="Banfield J.F."/>
        </authorList>
    </citation>
    <scope>NUCLEOTIDE SEQUENCE [LARGE SCALE GENOMIC DNA]</scope>
</reference>
<sequence length="260" mass="29599">MLKYYFKIWLRFTLSAFQIAFVSRVGAFLFTFAKLMRFGFFMLIVVLIVTQTQSLAGYSLNQSLVFFLTYNVIDTLTQLLFRDVYRFREHIISGYFDYILIKPINPLFKILFGGADPLDLIVLVPYIGLLILFITQLSVTVVTFVSFMLLLINAFLISAAFHIVVLALGILTTEIDHAIMIYRDITSMARFPVDIYSEPLRGFITFIIPVGVMMTFPPKALFGLLAPQFMLVSGVIGIGFFVVSLKLWRYALTQYTSASS</sequence>
<feature type="transmembrane region" description="Helical" evidence="1">
    <location>
        <begin position="40"/>
        <end position="58"/>
    </location>
</feature>
<protein>
    <submittedName>
        <fullName evidence="2">Uncharacterized protein</fullName>
    </submittedName>
</protein>
<dbReference type="InterPro" id="IPR010390">
    <property type="entry name" value="ABC-2_transporter-like"/>
</dbReference>
<evidence type="ECO:0000313" key="2">
    <source>
        <dbReference type="EMBL" id="KKS86824.1"/>
    </source>
</evidence>
<keyword evidence="1" id="KW-1133">Transmembrane helix</keyword>
<dbReference type="AlphaFoldDB" id="A0A0G1CMS1"/>
<keyword evidence="1" id="KW-0812">Transmembrane</keyword>
<name>A0A0G1CMS1_9BACT</name>
<dbReference type="EMBL" id="LCFD01000006">
    <property type="protein sequence ID" value="KKS86824.1"/>
    <property type="molecule type" value="Genomic_DNA"/>
</dbReference>
<dbReference type="Pfam" id="PF06182">
    <property type="entry name" value="ABC2_membrane_6"/>
    <property type="match status" value="1"/>
</dbReference>
<proteinExistence type="predicted"/>
<gene>
    <name evidence="2" type="ORF">UV61_C0006G0025</name>
</gene>
<organism evidence="2 3">
    <name type="scientific">Candidatus Gottesmanbacteria bacterium GW2011_GWB1_43_11</name>
    <dbReference type="NCBI Taxonomy" id="1618446"/>
    <lineage>
        <taxon>Bacteria</taxon>
        <taxon>Candidatus Gottesmaniibacteriota</taxon>
    </lineage>
</organism>
<evidence type="ECO:0000256" key="1">
    <source>
        <dbReference type="SAM" id="Phobius"/>
    </source>
</evidence>
<dbReference type="PANTHER" id="PTHR36833:SF1">
    <property type="entry name" value="INTEGRAL MEMBRANE TRANSPORT PROTEIN"/>
    <property type="match status" value="1"/>
</dbReference>
<feature type="transmembrane region" description="Helical" evidence="1">
    <location>
        <begin position="118"/>
        <end position="139"/>
    </location>
</feature>
<feature type="transmembrane region" description="Helical" evidence="1">
    <location>
        <begin position="145"/>
        <end position="171"/>
    </location>
</feature>
<feature type="transmembrane region" description="Helical" evidence="1">
    <location>
        <begin position="12"/>
        <end position="33"/>
    </location>
</feature>
<dbReference type="Proteomes" id="UP000034050">
    <property type="component" value="Unassembled WGS sequence"/>
</dbReference>
<feature type="transmembrane region" description="Helical" evidence="1">
    <location>
        <begin position="229"/>
        <end position="248"/>
    </location>
</feature>
<dbReference type="STRING" id="1618446.UV61_C0006G0025"/>
<keyword evidence="1" id="KW-0472">Membrane</keyword>
<comment type="caution">
    <text evidence="2">The sequence shown here is derived from an EMBL/GenBank/DDBJ whole genome shotgun (WGS) entry which is preliminary data.</text>
</comment>
<dbReference type="PANTHER" id="PTHR36833">
    <property type="entry name" value="SLR0610 PROTEIN-RELATED"/>
    <property type="match status" value="1"/>
</dbReference>
<evidence type="ECO:0000313" key="3">
    <source>
        <dbReference type="Proteomes" id="UP000034050"/>
    </source>
</evidence>
<accession>A0A0G1CMS1</accession>